<accession>A0ABV2ULL0</accession>
<evidence type="ECO:0000313" key="1">
    <source>
        <dbReference type="EMBL" id="MET8438726.1"/>
    </source>
</evidence>
<organism evidence="1 2">
    <name type="scientific">Streptomyces sp. 900116325</name>
    <dbReference type="NCBI Taxonomy" id="3154295"/>
    <lineage>
        <taxon>Bacteria</taxon>
        <taxon>Bacillati</taxon>
        <taxon>Actinomycetota</taxon>
        <taxon>Actinomycetes</taxon>
        <taxon>Kitasatosporales</taxon>
        <taxon>Streptomycetaceae</taxon>
        <taxon>Streptomyces</taxon>
    </lineage>
</organism>
<dbReference type="RefSeq" id="WP_356674928.1">
    <property type="nucleotide sequence ID" value="NZ_JBEXEF010000236.1"/>
</dbReference>
<dbReference type="EMBL" id="JBEXIP010000069">
    <property type="protein sequence ID" value="MET8438726.1"/>
    <property type="molecule type" value="Genomic_DNA"/>
</dbReference>
<proteinExistence type="predicted"/>
<protein>
    <submittedName>
        <fullName evidence="1">Uncharacterized protein</fullName>
    </submittedName>
</protein>
<name>A0ABV2ULL0_9ACTN</name>
<sequence>MDSTAFPHDLVQAQHHWNTTYRALTTSGNRHTTALRRRLLDLSGRIWWHPFWTTVPGNAPAARMELRRLARTQSRSEEAA</sequence>
<keyword evidence="2" id="KW-1185">Reference proteome</keyword>
<evidence type="ECO:0000313" key="2">
    <source>
        <dbReference type="Proteomes" id="UP001550044"/>
    </source>
</evidence>
<reference evidence="1 2" key="1">
    <citation type="submission" date="2024-06" db="EMBL/GenBank/DDBJ databases">
        <title>The Natural Products Discovery Center: Release of the First 8490 Sequenced Strains for Exploring Actinobacteria Biosynthetic Diversity.</title>
        <authorList>
            <person name="Kalkreuter E."/>
            <person name="Kautsar S.A."/>
            <person name="Yang D."/>
            <person name="Bader C.D."/>
            <person name="Teijaro C.N."/>
            <person name="Fluegel L."/>
            <person name="Davis C.M."/>
            <person name="Simpson J.R."/>
            <person name="Lauterbach L."/>
            <person name="Steele A.D."/>
            <person name="Gui C."/>
            <person name="Meng S."/>
            <person name="Li G."/>
            <person name="Viehrig K."/>
            <person name="Ye F."/>
            <person name="Su P."/>
            <person name="Kiefer A.F."/>
            <person name="Nichols A."/>
            <person name="Cepeda A.J."/>
            <person name="Yan W."/>
            <person name="Fan B."/>
            <person name="Jiang Y."/>
            <person name="Adhikari A."/>
            <person name="Zheng C.-J."/>
            <person name="Schuster L."/>
            <person name="Cowan T.M."/>
            <person name="Smanski M.J."/>
            <person name="Chevrette M.G."/>
            <person name="De Carvalho L.P.S."/>
            <person name="Shen B."/>
        </authorList>
    </citation>
    <scope>NUCLEOTIDE SEQUENCE [LARGE SCALE GENOMIC DNA]</scope>
    <source>
        <strain evidence="1 2">NPDC005137</strain>
    </source>
</reference>
<dbReference type="Proteomes" id="UP001550044">
    <property type="component" value="Unassembled WGS sequence"/>
</dbReference>
<comment type="caution">
    <text evidence="1">The sequence shown here is derived from an EMBL/GenBank/DDBJ whole genome shotgun (WGS) entry which is preliminary data.</text>
</comment>
<gene>
    <name evidence="1" type="ORF">ABZV61_39740</name>
</gene>